<feature type="domain" description="DUF218" evidence="3">
    <location>
        <begin position="98"/>
        <end position="237"/>
    </location>
</feature>
<dbReference type="InterPro" id="IPR003848">
    <property type="entry name" value="DUF218"/>
</dbReference>
<evidence type="ECO:0000313" key="5">
    <source>
        <dbReference type="Proteomes" id="UP001597327"/>
    </source>
</evidence>
<evidence type="ECO:0000259" key="3">
    <source>
        <dbReference type="Pfam" id="PF02698"/>
    </source>
</evidence>
<evidence type="ECO:0000256" key="2">
    <source>
        <dbReference type="SAM" id="Phobius"/>
    </source>
</evidence>
<dbReference type="Proteomes" id="UP001597327">
    <property type="component" value="Unassembled WGS sequence"/>
</dbReference>
<feature type="compositionally biased region" description="Polar residues" evidence="1">
    <location>
        <begin position="1"/>
        <end position="10"/>
    </location>
</feature>
<dbReference type="InterPro" id="IPR051599">
    <property type="entry name" value="Cell_Envelope_Assoc"/>
</dbReference>
<comment type="caution">
    <text evidence="4">The sequence shown here is derived from an EMBL/GenBank/DDBJ whole genome shotgun (WGS) entry which is preliminary data.</text>
</comment>
<protein>
    <submittedName>
        <fullName evidence="4">YdcF family protein</fullName>
    </submittedName>
</protein>
<dbReference type="CDD" id="cd06259">
    <property type="entry name" value="YdcF-like"/>
    <property type="match status" value="1"/>
</dbReference>
<feature type="transmembrane region" description="Helical" evidence="2">
    <location>
        <begin position="63"/>
        <end position="83"/>
    </location>
</feature>
<proteinExistence type="predicted"/>
<dbReference type="PANTHER" id="PTHR30336">
    <property type="entry name" value="INNER MEMBRANE PROTEIN, PROBABLE PERMEASE"/>
    <property type="match status" value="1"/>
</dbReference>
<gene>
    <name evidence="4" type="ORF">ACFSC7_18760</name>
</gene>
<name>A0ABW4K4S1_9HYPH</name>
<dbReference type="Pfam" id="PF02698">
    <property type="entry name" value="DUF218"/>
    <property type="match status" value="1"/>
</dbReference>
<dbReference type="RefSeq" id="WP_208998813.1">
    <property type="nucleotide sequence ID" value="NZ_JBHUFA010000016.1"/>
</dbReference>
<organism evidence="4 5">
    <name type="scientific">Roseibium aestuarii</name>
    <dbReference type="NCBI Taxonomy" id="2600299"/>
    <lineage>
        <taxon>Bacteria</taxon>
        <taxon>Pseudomonadati</taxon>
        <taxon>Pseudomonadota</taxon>
        <taxon>Alphaproteobacteria</taxon>
        <taxon>Hyphomicrobiales</taxon>
        <taxon>Stappiaceae</taxon>
        <taxon>Roseibium</taxon>
    </lineage>
</organism>
<keyword evidence="5" id="KW-1185">Reference proteome</keyword>
<accession>A0ABW4K4S1</accession>
<sequence>MTSHSRSAATDDQPAGQSAGPEAVASVKEGASSEQDKAGEPGPGATPPARPGFWSPRRGRRRAALAVGLVFLSIFAVHFGLFAHQIAAISMPADARADGIVVLTGGTDRVERAIALLAEGRAQRLLISGVHPGTTRKQIISLTSADKKLFECCVDLDRLALNTVGNAVETAQWVRDHGYRSLLVVTSAYHMPRAELELREMLPQVELVPYPVFSQELHLRKWYMQLRTIKLLMREYVKYTVARIRISLKPVL</sequence>
<keyword evidence="2" id="KW-0812">Transmembrane</keyword>
<evidence type="ECO:0000313" key="4">
    <source>
        <dbReference type="EMBL" id="MFD1697565.1"/>
    </source>
</evidence>
<dbReference type="PANTHER" id="PTHR30336:SF4">
    <property type="entry name" value="ENVELOPE BIOGENESIS FACTOR ELYC"/>
    <property type="match status" value="1"/>
</dbReference>
<evidence type="ECO:0000256" key="1">
    <source>
        <dbReference type="SAM" id="MobiDB-lite"/>
    </source>
</evidence>
<feature type="region of interest" description="Disordered" evidence="1">
    <location>
        <begin position="1"/>
        <end position="56"/>
    </location>
</feature>
<keyword evidence="2" id="KW-1133">Transmembrane helix</keyword>
<reference evidence="5" key="1">
    <citation type="journal article" date="2019" name="Int. J. Syst. Evol. Microbiol.">
        <title>The Global Catalogue of Microorganisms (GCM) 10K type strain sequencing project: providing services to taxonomists for standard genome sequencing and annotation.</title>
        <authorList>
            <consortium name="The Broad Institute Genomics Platform"/>
            <consortium name="The Broad Institute Genome Sequencing Center for Infectious Disease"/>
            <person name="Wu L."/>
            <person name="Ma J."/>
        </authorList>
    </citation>
    <scope>NUCLEOTIDE SEQUENCE [LARGE SCALE GENOMIC DNA]</scope>
    <source>
        <strain evidence="5">JCM 3369</strain>
    </source>
</reference>
<keyword evidence="2" id="KW-0472">Membrane</keyword>
<dbReference type="EMBL" id="JBHUFA010000016">
    <property type="protein sequence ID" value="MFD1697565.1"/>
    <property type="molecule type" value="Genomic_DNA"/>
</dbReference>